<proteinExistence type="predicted"/>
<dbReference type="CDD" id="cd07377">
    <property type="entry name" value="WHTH_GntR"/>
    <property type="match status" value="1"/>
</dbReference>
<dbReference type="InterPro" id="IPR011711">
    <property type="entry name" value="GntR_C"/>
</dbReference>
<dbReference type="GO" id="GO:0003700">
    <property type="term" value="F:DNA-binding transcription factor activity"/>
    <property type="evidence" value="ECO:0007669"/>
    <property type="project" value="InterPro"/>
</dbReference>
<comment type="caution">
    <text evidence="6">The sequence shown here is derived from an EMBL/GenBank/DDBJ whole genome shotgun (WGS) entry which is preliminary data.</text>
</comment>
<evidence type="ECO:0000313" key="6">
    <source>
        <dbReference type="EMBL" id="RXZ71676.1"/>
    </source>
</evidence>
<dbReference type="InterPro" id="IPR036390">
    <property type="entry name" value="WH_DNA-bd_sf"/>
</dbReference>
<evidence type="ECO:0000256" key="2">
    <source>
        <dbReference type="ARBA" id="ARBA00023125"/>
    </source>
</evidence>
<dbReference type="Proteomes" id="UP000293865">
    <property type="component" value="Unassembled WGS sequence"/>
</dbReference>
<dbReference type="InterPro" id="IPR000524">
    <property type="entry name" value="Tscrpt_reg_HTH_GntR"/>
</dbReference>
<reference evidence="6 7" key="1">
    <citation type="submission" date="2019-01" db="EMBL/GenBank/DDBJ databases">
        <title>Agromyces.</title>
        <authorList>
            <person name="Li J."/>
        </authorList>
    </citation>
    <scope>NUCLEOTIDE SEQUENCE [LARGE SCALE GENOMIC DNA]</scope>
    <source>
        <strain evidence="6 7">DSM 15934</strain>
    </source>
</reference>
<keyword evidence="3" id="KW-0804">Transcription</keyword>
<name>A0A4V1QY25_9MICO</name>
<dbReference type="SUPFAM" id="SSF46785">
    <property type="entry name" value="Winged helix' DNA-binding domain"/>
    <property type="match status" value="1"/>
</dbReference>
<dbReference type="AlphaFoldDB" id="A0A4V1QY25"/>
<accession>A0A4V1QY25</accession>
<dbReference type="GO" id="GO:0003677">
    <property type="term" value="F:DNA binding"/>
    <property type="evidence" value="ECO:0007669"/>
    <property type="project" value="UniProtKB-KW"/>
</dbReference>
<sequence length="295" mass="31909">MSRGPCYGHVTESRARMPGGGMPQATGRSDATRAVVFSPLDAAGRAELVEQRLTDAIVAGVLRDGERLPSESELARSLGVAVVTAREALESLRDKGLVLTRRGRDGGSFVTHDRDATTRMVDERVRAQSRIELRDLSLHYAAIAGMAAEVAADRASDDDVQSLVEIDERADLTTPGGARRAVGRFQLEIAAVSQSPRLVHEELRLQAETGSLLWLCMREQDYRDRSRQARLEVIEAIRAVEPERARRVTTEHIASAVEWLIEEKVRLEASEPPGASGATGPPGASVAERTEGGAA</sequence>
<feature type="domain" description="HTH gntR-type" evidence="5">
    <location>
        <begin position="43"/>
        <end position="113"/>
    </location>
</feature>
<dbReference type="SMART" id="SM00895">
    <property type="entry name" value="FCD"/>
    <property type="match status" value="1"/>
</dbReference>
<dbReference type="PRINTS" id="PR00035">
    <property type="entry name" value="HTHGNTR"/>
</dbReference>
<organism evidence="6 7">
    <name type="scientific">Agromyces albus</name>
    <dbReference type="NCBI Taxonomy" id="205332"/>
    <lineage>
        <taxon>Bacteria</taxon>
        <taxon>Bacillati</taxon>
        <taxon>Actinomycetota</taxon>
        <taxon>Actinomycetes</taxon>
        <taxon>Micrococcales</taxon>
        <taxon>Microbacteriaceae</taxon>
        <taxon>Agromyces</taxon>
    </lineage>
</organism>
<evidence type="ECO:0000256" key="3">
    <source>
        <dbReference type="ARBA" id="ARBA00023163"/>
    </source>
</evidence>
<gene>
    <name evidence="6" type="ORF">ESP51_07195</name>
</gene>
<dbReference type="InterPro" id="IPR036388">
    <property type="entry name" value="WH-like_DNA-bd_sf"/>
</dbReference>
<evidence type="ECO:0000313" key="7">
    <source>
        <dbReference type="Proteomes" id="UP000293865"/>
    </source>
</evidence>
<feature type="region of interest" description="Disordered" evidence="4">
    <location>
        <begin position="1"/>
        <end position="28"/>
    </location>
</feature>
<keyword evidence="1" id="KW-0805">Transcription regulation</keyword>
<dbReference type="PANTHER" id="PTHR43537">
    <property type="entry name" value="TRANSCRIPTIONAL REGULATOR, GNTR FAMILY"/>
    <property type="match status" value="1"/>
</dbReference>
<dbReference type="Pfam" id="PF07729">
    <property type="entry name" value="FCD"/>
    <property type="match status" value="1"/>
</dbReference>
<dbReference type="Gene3D" id="1.10.10.10">
    <property type="entry name" value="Winged helix-like DNA-binding domain superfamily/Winged helix DNA-binding domain"/>
    <property type="match status" value="1"/>
</dbReference>
<dbReference type="InterPro" id="IPR008920">
    <property type="entry name" value="TF_FadR/GntR_C"/>
</dbReference>
<feature type="region of interest" description="Disordered" evidence="4">
    <location>
        <begin position="268"/>
        <end position="295"/>
    </location>
</feature>
<feature type="compositionally biased region" description="Low complexity" evidence="4">
    <location>
        <begin position="270"/>
        <end position="285"/>
    </location>
</feature>
<evidence type="ECO:0000256" key="1">
    <source>
        <dbReference type="ARBA" id="ARBA00023015"/>
    </source>
</evidence>
<dbReference type="PANTHER" id="PTHR43537:SF45">
    <property type="entry name" value="GNTR FAMILY REGULATORY PROTEIN"/>
    <property type="match status" value="1"/>
</dbReference>
<dbReference type="SUPFAM" id="SSF48008">
    <property type="entry name" value="GntR ligand-binding domain-like"/>
    <property type="match status" value="1"/>
</dbReference>
<dbReference type="Gene3D" id="1.20.120.530">
    <property type="entry name" value="GntR ligand-binding domain-like"/>
    <property type="match status" value="1"/>
</dbReference>
<protein>
    <submittedName>
        <fullName evidence="6">FadR family transcriptional regulator</fullName>
    </submittedName>
</protein>
<keyword evidence="2" id="KW-0238">DNA-binding</keyword>
<dbReference type="OrthoDB" id="9784718at2"/>
<dbReference type="EMBL" id="SDPN01000010">
    <property type="protein sequence ID" value="RXZ71676.1"/>
    <property type="molecule type" value="Genomic_DNA"/>
</dbReference>
<evidence type="ECO:0000259" key="5">
    <source>
        <dbReference type="PROSITE" id="PS50949"/>
    </source>
</evidence>
<dbReference type="PROSITE" id="PS50949">
    <property type="entry name" value="HTH_GNTR"/>
    <property type="match status" value="1"/>
</dbReference>
<dbReference type="SMART" id="SM00345">
    <property type="entry name" value="HTH_GNTR"/>
    <property type="match status" value="1"/>
</dbReference>
<evidence type="ECO:0000256" key="4">
    <source>
        <dbReference type="SAM" id="MobiDB-lite"/>
    </source>
</evidence>
<dbReference type="Pfam" id="PF00392">
    <property type="entry name" value="GntR"/>
    <property type="match status" value="1"/>
</dbReference>
<keyword evidence="7" id="KW-1185">Reference proteome</keyword>